<reference evidence="2" key="1">
    <citation type="journal article" date="2021" name="Evol. Appl.">
        <title>The genome of the Pyrenean desman and the effects of bottlenecks and inbreeding on the genomic landscape of an endangered species.</title>
        <authorList>
            <person name="Escoda L."/>
            <person name="Castresana J."/>
        </authorList>
    </citation>
    <scope>NUCLEOTIDE SEQUENCE</scope>
    <source>
        <strain evidence="2">IBE-C5619</strain>
    </source>
</reference>
<evidence type="ECO:0000313" key="2">
    <source>
        <dbReference type="EMBL" id="KAG8505208.1"/>
    </source>
</evidence>
<keyword evidence="1" id="KW-0472">Membrane</keyword>
<organism evidence="2 3">
    <name type="scientific">Galemys pyrenaicus</name>
    <name type="common">Iberian desman</name>
    <name type="synonym">Pyrenean desman</name>
    <dbReference type="NCBI Taxonomy" id="202257"/>
    <lineage>
        <taxon>Eukaryota</taxon>
        <taxon>Metazoa</taxon>
        <taxon>Chordata</taxon>
        <taxon>Craniata</taxon>
        <taxon>Vertebrata</taxon>
        <taxon>Euteleostomi</taxon>
        <taxon>Mammalia</taxon>
        <taxon>Eutheria</taxon>
        <taxon>Laurasiatheria</taxon>
        <taxon>Eulipotyphla</taxon>
        <taxon>Talpidae</taxon>
        <taxon>Galemys</taxon>
    </lineage>
</organism>
<name>A0A8J6DGA3_GALPY</name>
<sequence length="235" mass="25370">MSTNDKVSSLDWSYKVVISSPLKGKATYQEQSWWTPSMSVSRTEGPAEAVCQTGDSARSFDSRTKTATVSKPEMISGAHILGQALKASTFRCCDGHSVLRTRCAEYFLCCGSGAFQKLVMVLLLVHTVIRISPTDASRALSECTTLLLSNSSLQKFKIPVTNPDLLEQVRCETSPAGPGPLMAECFSSRSPPSLPAAVRASPWRWISGALGVACLVLMAALGVVLKKCKFFRQVS</sequence>
<keyword evidence="3" id="KW-1185">Reference proteome</keyword>
<keyword evidence="1" id="KW-1133">Transmembrane helix</keyword>
<keyword evidence="1" id="KW-0812">Transmembrane</keyword>
<dbReference type="EMBL" id="JAGFMF010012267">
    <property type="protein sequence ID" value="KAG8505208.1"/>
    <property type="molecule type" value="Genomic_DNA"/>
</dbReference>
<evidence type="ECO:0000256" key="1">
    <source>
        <dbReference type="SAM" id="Phobius"/>
    </source>
</evidence>
<dbReference type="Proteomes" id="UP000700334">
    <property type="component" value="Unassembled WGS sequence"/>
</dbReference>
<protein>
    <submittedName>
        <fullName evidence="2">Uncharacterized protein</fullName>
    </submittedName>
</protein>
<evidence type="ECO:0000313" key="3">
    <source>
        <dbReference type="Proteomes" id="UP000700334"/>
    </source>
</evidence>
<proteinExistence type="predicted"/>
<dbReference type="AlphaFoldDB" id="A0A8J6DGA3"/>
<comment type="caution">
    <text evidence="2">The sequence shown here is derived from an EMBL/GenBank/DDBJ whole genome shotgun (WGS) entry which is preliminary data.</text>
</comment>
<gene>
    <name evidence="2" type="ORF">J0S82_000317</name>
</gene>
<feature type="transmembrane region" description="Helical" evidence="1">
    <location>
        <begin position="203"/>
        <end position="225"/>
    </location>
</feature>
<accession>A0A8J6DGA3</accession>